<evidence type="ECO:0000313" key="1">
    <source>
        <dbReference type="EMBL" id="KAK8583796.1"/>
    </source>
</evidence>
<keyword evidence="2" id="KW-1185">Reference proteome</keyword>
<reference evidence="1 2" key="1">
    <citation type="journal article" date="2024" name="G3 (Bethesda)">
        <title>Genome assembly of Hibiscus sabdariffa L. provides insights into metabolisms of medicinal natural products.</title>
        <authorList>
            <person name="Kim T."/>
        </authorList>
    </citation>
    <scope>NUCLEOTIDE SEQUENCE [LARGE SCALE GENOMIC DNA]</scope>
    <source>
        <strain evidence="1">TK-2024</strain>
        <tissue evidence="1">Old leaves</tissue>
    </source>
</reference>
<accession>A0ABR2FNV2</accession>
<dbReference type="EMBL" id="JBBPBM010000005">
    <property type="protein sequence ID" value="KAK8583796.1"/>
    <property type="molecule type" value="Genomic_DNA"/>
</dbReference>
<dbReference type="PANTHER" id="PTHR33710:SF64">
    <property type="entry name" value="ENDONUCLEASE_EXONUCLEASE_PHOSPHATASE DOMAIN-CONTAINING PROTEIN"/>
    <property type="match status" value="1"/>
</dbReference>
<comment type="caution">
    <text evidence="1">The sequence shown here is derived from an EMBL/GenBank/DDBJ whole genome shotgun (WGS) entry which is preliminary data.</text>
</comment>
<dbReference type="PANTHER" id="PTHR33710">
    <property type="entry name" value="BNAC02G09200D PROTEIN"/>
    <property type="match status" value="1"/>
</dbReference>
<dbReference type="Proteomes" id="UP001472677">
    <property type="component" value="Unassembled WGS sequence"/>
</dbReference>
<gene>
    <name evidence="1" type="ORF">V6N12_068055</name>
</gene>
<organism evidence="1 2">
    <name type="scientific">Hibiscus sabdariffa</name>
    <name type="common">roselle</name>
    <dbReference type="NCBI Taxonomy" id="183260"/>
    <lineage>
        <taxon>Eukaryota</taxon>
        <taxon>Viridiplantae</taxon>
        <taxon>Streptophyta</taxon>
        <taxon>Embryophyta</taxon>
        <taxon>Tracheophyta</taxon>
        <taxon>Spermatophyta</taxon>
        <taxon>Magnoliopsida</taxon>
        <taxon>eudicotyledons</taxon>
        <taxon>Gunneridae</taxon>
        <taxon>Pentapetalae</taxon>
        <taxon>rosids</taxon>
        <taxon>malvids</taxon>
        <taxon>Malvales</taxon>
        <taxon>Malvaceae</taxon>
        <taxon>Malvoideae</taxon>
        <taxon>Hibiscus</taxon>
    </lineage>
</organism>
<sequence>MIIQLLSSSSKSIPTGKAARVDKVSSPKVHAGEDAYYEPILPVSVTEDKPKHRDLHEKVLPPSSPLVEIEPVGVVFKEGPHPKKNVYDINVENWLLVDDVLLSRFSILLDMEVSIITWNFIGFGMKENKGLLATQFVRRSMIWFDRFLVSTAFLVSFPNIIQKFLMRSISDHNAIFLCEEVKNWGTKPFKCFNYWLEEKGFVEVVKASLGSLREENNRMRIEGLLKGTKKVLHACSKE</sequence>
<name>A0ABR2FNV2_9ROSI</name>
<evidence type="ECO:0000313" key="2">
    <source>
        <dbReference type="Proteomes" id="UP001472677"/>
    </source>
</evidence>
<proteinExistence type="predicted"/>
<protein>
    <submittedName>
        <fullName evidence="1">Uncharacterized protein</fullName>
    </submittedName>
</protein>